<reference evidence="2" key="2">
    <citation type="submission" date="2025-08" db="UniProtKB">
        <authorList>
            <consortium name="RefSeq"/>
        </authorList>
    </citation>
    <scope>IDENTIFICATION</scope>
    <source>
        <tissue evidence="2">Leaf</tissue>
    </source>
</reference>
<organism evidence="1 2">
    <name type="scientific">Nicotiana tabacum</name>
    <name type="common">Common tobacco</name>
    <dbReference type="NCBI Taxonomy" id="4097"/>
    <lineage>
        <taxon>Eukaryota</taxon>
        <taxon>Viridiplantae</taxon>
        <taxon>Streptophyta</taxon>
        <taxon>Embryophyta</taxon>
        <taxon>Tracheophyta</taxon>
        <taxon>Spermatophyta</taxon>
        <taxon>Magnoliopsida</taxon>
        <taxon>eudicotyledons</taxon>
        <taxon>Gunneridae</taxon>
        <taxon>Pentapetalae</taxon>
        <taxon>asterids</taxon>
        <taxon>lamiids</taxon>
        <taxon>Solanales</taxon>
        <taxon>Solanaceae</taxon>
        <taxon>Nicotianoideae</taxon>
        <taxon>Nicotianeae</taxon>
        <taxon>Nicotiana</taxon>
    </lineage>
</organism>
<evidence type="ECO:0000313" key="2">
    <source>
        <dbReference type="RefSeq" id="XP_075094813.1"/>
    </source>
</evidence>
<keyword evidence="1" id="KW-1185">Reference proteome</keyword>
<evidence type="ECO:0000313" key="1">
    <source>
        <dbReference type="Proteomes" id="UP000790787"/>
    </source>
</evidence>
<reference evidence="1" key="1">
    <citation type="journal article" date="2014" name="Nat. Commun.">
        <title>The tobacco genome sequence and its comparison with those of tomato and potato.</title>
        <authorList>
            <person name="Sierro N."/>
            <person name="Battey J.N."/>
            <person name="Ouadi S."/>
            <person name="Bakaher N."/>
            <person name="Bovet L."/>
            <person name="Willig A."/>
            <person name="Goepfert S."/>
            <person name="Peitsch M.C."/>
            <person name="Ivanov N.V."/>
        </authorList>
    </citation>
    <scope>NUCLEOTIDE SEQUENCE [LARGE SCALE GENOMIC DNA]</scope>
</reference>
<sequence>MSSSEKLAMFLNILAHYEKNISIKVDYVRSGWSVSQAFNECLRVVLRLAPLLLVNPKPVLEDEIEDQWRWFKMDPKAKSMKTKKWPMFEDWEEIFGKDRATGEFAEGLLNATEDILRSQASGLSNDMSLGWPIVVDEEEEDDVGD</sequence>
<protein>
    <submittedName>
        <fullName evidence="2">Uncharacterized protein LOC107830513</fullName>
    </submittedName>
</protein>
<gene>
    <name evidence="2" type="primary">LOC107830513</name>
</gene>
<dbReference type="RefSeq" id="XP_075094813.1">
    <property type="nucleotide sequence ID" value="XM_075238712.1"/>
</dbReference>
<name>A0AC58TC52_TOBAC</name>
<dbReference type="Proteomes" id="UP000790787">
    <property type="component" value="Chromosome 19"/>
</dbReference>
<proteinExistence type="predicted"/>
<accession>A0AC58TC52</accession>